<evidence type="ECO:0000313" key="3">
    <source>
        <dbReference type="Proteomes" id="UP001595075"/>
    </source>
</evidence>
<evidence type="ECO:0000313" key="2">
    <source>
        <dbReference type="EMBL" id="KAL2072965.1"/>
    </source>
</evidence>
<feature type="region of interest" description="Disordered" evidence="1">
    <location>
        <begin position="141"/>
        <end position="161"/>
    </location>
</feature>
<comment type="caution">
    <text evidence="2">The sequence shown here is derived from an EMBL/GenBank/DDBJ whole genome shotgun (WGS) entry which is preliminary data.</text>
</comment>
<dbReference type="Proteomes" id="UP001595075">
    <property type="component" value="Unassembled WGS sequence"/>
</dbReference>
<sequence length="217" mass="24614">MNIGQLDNVLSPFKSSTTSTLSFACVRSHDTANPLQDLLLPANMSKKSSKRSDRVTTTKRDDVRSLPVSVASSQNRTISIPKRSSSASQPRTPLSTRSIEKHDRAKKISMQEDVKLEIEPLNPQTLYQQDNDLLFVGTWSQPQDKDEQRQSPSYWHGDSMEPCQRHSSIAEATWVPGQQLPPYERWMLEDIHDGSVSTLRRDEQSYIECTCMPHLSI</sequence>
<organism evidence="2 3">
    <name type="scientific">Oculimacula yallundae</name>
    <dbReference type="NCBI Taxonomy" id="86028"/>
    <lineage>
        <taxon>Eukaryota</taxon>
        <taxon>Fungi</taxon>
        <taxon>Dikarya</taxon>
        <taxon>Ascomycota</taxon>
        <taxon>Pezizomycotina</taxon>
        <taxon>Leotiomycetes</taxon>
        <taxon>Helotiales</taxon>
        <taxon>Ploettnerulaceae</taxon>
        <taxon>Oculimacula</taxon>
    </lineage>
</organism>
<name>A0ABR4CSN5_9HELO</name>
<protein>
    <submittedName>
        <fullName evidence="2">Uncharacterized protein</fullName>
    </submittedName>
</protein>
<feature type="compositionally biased region" description="Basic and acidic residues" evidence="1">
    <location>
        <begin position="50"/>
        <end position="64"/>
    </location>
</feature>
<keyword evidence="3" id="KW-1185">Reference proteome</keyword>
<feature type="compositionally biased region" description="Polar residues" evidence="1">
    <location>
        <begin position="70"/>
        <end position="97"/>
    </location>
</feature>
<dbReference type="EMBL" id="JAZHXI010000003">
    <property type="protein sequence ID" value="KAL2072965.1"/>
    <property type="molecule type" value="Genomic_DNA"/>
</dbReference>
<accession>A0ABR4CSN5</accession>
<gene>
    <name evidence="2" type="ORF">VTL71DRAFT_10289</name>
</gene>
<reference evidence="2 3" key="1">
    <citation type="journal article" date="2024" name="Commun. Biol.">
        <title>Comparative genomic analysis of thermophilic fungi reveals convergent evolutionary adaptations and gene losses.</title>
        <authorList>
            <person name="Steindorff A.S."/>
            <person name="Aguilar-Pontes M.V."/>
            <person name="Robinson A.J."/>
            <person name="Andreopoulos B."/>
            <person name="LaButti K."/>
            <person name="Kuo A."/>
            <person name="Mondo S."/>
            <person name="Riley R."/>
            <person name="Otillar R."/>
            <person name="Haridas S."/>
            <person name="Lipzen A."/>
            <person name="Grimwood J."/>
            <person name="Schmutz J."/>
            <person name="Clum A."/>
            <person name="Reid I.D."/>
            <person name="Moisan M.C."/>
            <person name="Butler G."/>
            <person name="Nguyen T.T.M."/>
            <person name="Dewar K."/>
            <person name="Conant G."/>
            <person name="Drula E."/>
            <person name="Henrissat B."/>
            <person name="Hansel C."/>
            <person name="Singer S."/>
            <person name="Hutchinson M.I."/>
            <person name="de Vries R.P."/>
            <person name="Natvig D.O."/>
            <person name="Powell A.J."/>
            <person name="Tsang A."/>
            <person name="Grigoriev I.V."/>
        </authorList>
    </citation>
    <scope>NUCLEOTIDE SEQUENCE [LARGE SCALE GENOMIC DNA]</scope>
    <source>
        <strain evidence="2 3">CBS 494.80</strain>
    </source>
</reference>
<feature type="region of interest" description="Disordered" evidence="1">
    <location>
        <begin position="42"/>
        <end position="106"/>
    </location>
</feature>
<proteinExistence type="predicted"/>
<evidence type="ECO:0000256" key="1">
    <source>
        <dbReference type="SAM" id="MobiDB-lite"/>
    </source>
</evidence>